<feature type="transmembrane region" description="Helical" evidence="2">
    <location>
        <begin position="121"/>
        <end position="145"/>
    </location>
</feature>
<dbReference type="EMBL" id="JACGWL010000013">
    <property type="protein sequence ID" value="KAK4389401.1"/>
    <property type="molecule type" value="Genomic_DNA"/>
</dbReference>
<keyword evidence="4" id="KW-1185">Reference proteome</keyword>
<keyword evidence="2" id="KW-0472">Membrane</keyword>
<dbReference type="GO" id="GO:0016020">
    <property type="term" value="C:membrane"/>
    <property type="evidence" value="ECO:0007669"/>
    <property type="project" value="InterPro"/>
</dbReference>
<reference evidence="3" key="1">
    <citation type="submission" date="2020-06" db="EMBL/GenBank/DDBJ databases">
        <authorList>
            <person name="Li T."/>
            <person name="Hu X."/>
            <person name="Zhang T."/>
            <person name="Song X."/>
            <person name="Zhang H."/>
            <person name="Dai N."/>
            <person name="Sheng W."/>
            <person name="Hou X."/>
            <person name="Wei L."/>
        </authorList>
    </citation>
    <scope>NUCLEOTIDE SEQUENCE</scope>
    <source>
        <strain evidence="3">K16</strain>
        <tissue evidence="3">Leaf</tissue>
    </source>
</reference>
<evidence type="ECO:0000256" key="1">
    <source>
        <dbReference type="ARBA" id="ARBA00010199"/>
    </source>
</evidence>
<feature type="transmembrane region" description="Helical" evidence="2">
    <location>
        <begin position="166"/>
        <end position="185"/>
    </location>
</feature>
<dbReference type="Proteomes" id="UP001289374">
    <property type="component" value="Unassembled WGS sequence"/>
</dbReference>
<protein>
    <submittedName>
        <fullName evidence="3">Protein DETOXIFICATION 56</fullName>
    </submittedName>
</protein>
<sequence length="212" mass="23741">MPYAFGAKNFRLLHKTLVMATSLLLAVSVPVAFCGLMLIRFSSTLANREILQLWQRGPGVALHVPVNIFLSRVKGLEGISMAVWISDFVLWHYSDHTFWWLSEKGREVEGGRPPPNATQSVGVIAIVLNFDYLLFSVMLSLATCASVRVSNELGANRPKSLYHQQYIFTVISILSGLLWLEYAAARGLWGPLYSHDRGIIRRKRNDAANGDH</sequence>
<comment type="similarity">
    <text evidence="1">Belongs to the multi antimicrobial extrusion (MATE) (TC 2.A.66.1) family.</text>
</comment>
<keyword evidence="2" id="KW-1133">Transmembrane helix</keyword>
<comment type="caution">
    <text evidence="3">The sequence shown here is derived from an EMBL/GenBank/DDBJ whole genome shotgun (WGS) entry which is preliminary data.</text>
</comment>
<evidence type="ECO:0000313" key="4">
    <source>
        <dbReference type="Proteomes" id="UP001289374"/>
    </source>
</evidence>
<dbReference type="GO" id="GO:0042910">
    <property type="term" value="F:xenobiotic transmembrane transporter activity"/>
    <property type="evidence" value="ECO:0007669"/>
    <property type="project" value="InterPro"/>
</dbReference>
<accession>A0AAE1WA81</accession>
<feature type="transmembrane region" description="Helical" evidence="2">
    <location>
        <begin position="17"/>
        <end position="39"/>
    </location>
</feature>
<gene>
    <name evidence="3" type="ORF">Sango_2277100</name>
</gene>
<dbReference type="GO" id="GO:0015297">
    <property type="term" value="F:antiporter activity"/>
    <property type="evidence" value="ECO:0007669"/>
    <property type="project" value="InterPro"/>
</dbReference>
<organism evidence="3 4">
    <name type="scientific">Sesamum angolense</name>
    <dbReference type="NCBI Taxonomy" id="2727404"/>
    <lineage>
        <taxon>Eukaryota</taxon>
        <taxon>Viridiplantae</taxon>
        <taxon>Streptophyta</taxon>
        <taxon>Embryophyta</taxon>
        <taxon>Tracheophyta</taxon>
        <taxon>Spermatophyta</taxon>
        <taxon>Magnoliopsida</taxon>
        <taxon>eudicotyledons</taxon>
        <taxon>Gunneridae</taxon>
        <taxon>Pentapetalae</taxon>
        <taxon>asterids</taxon>
        <taxon>lamiids</taxon>
        <taxon>Lamiales</taxon>
        <taxon>Pedaliaceae</taxon>
        <taxon>Sesamum</taxon>
    </lineage>
</organism>
<dbReference type="AlphaFoldDB" id="A0AAE1WA81"/>
<dbReference type="InterPro" id="IPR002528">
    <property type="entry name" value="MATE_fam"/>
</dbReference>
<proteinExistence type="inferred from homology"/>
<reference evidence="3" key="2">
    <citation type="journal article" date="2024" name="Plant">
        <title>Genomic evolution and insights into agronomic trait innovations of Sesamum species.</title>
        <authorList>
            <person name="Miao H."/>
            <person name="Wang L."/>
            <person name="Qu L."/>
            <person name="Liu H."/>
            <person name="Sun Y."/>
            <person name="Le M."/>
            <person name="Wang Q."/>
            <person name="Wei S."/>
            <person name="Zheng Y."/>
            <person name="Lin W."/>
            <person name="Duan Y."/>
            <person name="Cao H."/>
            <person name="Xiong S."/>
            <person name="Wang X."/>
            <person name="Wei L."/>
            <person name="Li C."/>
            <person name="Ma Q."/>
            <person name="Ju M."/>
            <person name="Zhao R."/>
            <person name="Li G."/>
            <person name="Mu C."/>
            <person name="Tian Q."/>
            <person name="Mei H."/>
            <person name="Zhang T."/>
            <person name="Gao T."/>
            <person name="Zhang H."/>
        </authorList>
    </citation>
    <scope>NUCLEOTIDE SEQUENCE</scope>
    <source>
        <strain evidence="3">K16</strain>
    </source>
</reference>
<dbReference type="Pfam" id="PF01554">
    <property type="entry name" value="MatE"/>
    <property type="match status" value="1"/>
</dbReference>
<evidence type="ECO:0000313" key="3">
    <source>
        <dbReference type="EMBL" id="KAK4389401.1"/>
    </source>
</evidence>
<name>A0AAE1WA81_9LAMI</name>
<evidence type="ECO:0000256" key="2">
    <source>
        <dbReference type="SAM" id="Phobius"/>
    </source>
</evidence>
<keyword evidence="2" id="KW-0812">Transmembrane</keyword>